<organism evidence="1 2">
    <name type="scientific">Metabacillus rhizolycopersici</name>
    <dbReference type="NCBI Taxonomy" id="2875709"/>
    <lineage>
        <taxon>Bacteria</taxon>
        <taxon>Bacillati</taxon>
        <taxon>Bacillota</taxon>
        <taxon>Bacilli</taxon>
        <taxon>Bacillales</taxon>
        <taxon>Bacillaceae</taxon>
        <taxon>Metabacillus</taxon>
    </lineage>
</organism>
<dbReference type="Proteomes" id="UP001165287">
    <property type="component" value="Unassembled WGS sequence"/>
</dbReference>
<evidence type="ECO:0000313" key="2">
    <source>
        <dbReference type="Proteomes" id="UP001165287"/>
    </source>
</evidence>
<name>A0ABS7UR55_9BACI</name>
<dbReference type="EMBL" id="JAIQUM010000020">
    <property type="protein sequence ID" value="MBZ5750781.1"/>
    <property type="molecule type" value="Genomic_DNA"/>
</dbReference>
<comment type="caution">
    <text evidence="1">The sequence shown here is derived from an EMBL/GenBank/DDBJ whole genome shotgun (WGS) entry which is preliminary data.</text>
</comment>
<dbReference type="RefSeq" id="WP_224139064.1">
    <property type="nucleotide sequence ID" value="NZ_JAIQUM010000020.1"/>
</dbReference>
<evidence type="ECO:0000313" key="1">
    <source>
        <dbReference type="EMBL" id="MBZ5750781.1"/>
    </source>
</evidence>
<keyword evidence="2" id="KW-1185">Reference proteome</keyword>
<proteinExistence type="predicted"/>
<sequence length="72" mass="8394">MLSQSKGLSAELLKEYNHLQLMWIRGKGYLAYNTKNIEATNLVRFGEDKENALKEFDLLVFNHLKEQYKSDG</sequence>
<accession>A0ABS7UR55</accession>
<reference evidence="1" key="1">
    <citation type="submission" date="2024-05" db="EMBL/GenBank/DDBJ databases">
        <title>Metabacillus sp. nov., isolated from the rhizosphere soil of tomato plants.</title>
        <authorList>
            <person name="Ma R."/>
        </authorList>
    </citation>
    <scope>NUCLEOTIDE SEQUENCE</scope>
    <source>
        <strain evidence="1">DBTR6</strain>
    </source>
</reference>
<gene>
    <name evidence="1" type="ORF">K9V48_11075</name>
</gene>
<protein>
    <submittedName>
        <fullName evidence="1">Uncharacterized protein</fullName>
    </submittedName>
</protein>